<dbReference type="RefSeq" id="WP_167846731.1">
    <property type="nucleotide sequence ID" value="NZ_JAAOCW010000019.1"/>
</dbReference>
<proteinExistence type="predicted"/>
<sequence>MTYYVEGYFVKNLGDDLFLKVLLQESQNNTYEIEVSKQYFDFYDASFDIDVKKRGLVRSLASYVPYQFTRLFTNLIGFKYTGYILLGGSMFIEKNTSLIMLNRRMLNTRMSQHSFVIGANFGPYVTDEFLEWYSAFFKGFKRVSWRDLNSYELFNGEHLNQVVLPDVVLGMDVAEYDDTNLGYDLINIMNMDRFDEDVKRLYQRFIMNQVFASIQKKRSVHLVSINEAEGDDAAADFFKKEFFSENSYVTVIKYESLNAMISEFAHANQILATRFHAMILGWLFQKPTFVIAYSEKTTQFIESWNPEQAFQEIQKEFYGPARYVTIGNDLVTRLSRVAKQHFSDAFLNTIDGESEDD</sequence>
<protein>
    <submittedName>
        <fullName evidence="2">Polysaccharide pyruvyl transferase family protein</fullName>
    </submittedName>
</protein>
<gene>
    <name evidence="2" type="ORF">HAU43_10840</name>
</gene>
<dbReference type="AlphaFoldDB" id="A0AAE2S8E3"/>
<reference evidence="2" key="2">
    <citation type="journal article" date="2021" name="Int. J. Food Microbiol.">
        <title>Safety demonstration of a microbial species for use in the food chain: Weissella confusa.</title>
        <authorList>
            <person name="Bourdichon F."/>
            <person name="Patrone V."/>
            <person name="Fontana A."/>
            <person name="Milani G."/>
            <person name="Morelli L."/>
        </authorList>
    </citation>
    <scope>NUCLEOTIDE SEQUENCE</scope>
    <source>
        <strain evidence="2">CCUG 30943</strain>
    </source>
</reference>
<name>A0AAE2S8E3_WEICO</name>
<dbReference type="Pfam" id="PF04230">
    <property type="entry name" value="PS_pyruv_trans"/>
    <property type="match status" value="1"/>
</dbReference>
<dbReference type="GO" id="GO:0016740">
    <property type="term" value="F:transferase activity"/>
    <property type="evidence" value="ECO:0007669"/>
    <property type="project" value="UniProtKB-KW"/>
</dbReference>
<feature type="domain" description="Polysaccharide pyruvyl transferase" evidence="1">
    <location>
        <begin position="12"/>
        <end position="294"/>
    </location>
</feature>
<dbReference type="InterPro" id="IPR007345">
    <property type="entry name" value="Polysacch_pyruvyl_Trfase"/>
</dbReference>
<comment type="caution">
    <text evidence="2">The sequence shown here is derived from an EMBL/GenBank/DDBJ whole genome shotgun (WGS) entry which is preliminary data.</text>
</comment>
<organism evidence="2 3">
    <name type="scientific">Weissella confusa</name>
    <name type="common">Lactobacillus confusus</name>
    <dbReference type="NCBI Taxonomy" id="1583"/>
    <lineage>
        <taxon>Bacteria</taxon>
        <taxon>Bacillati</taxon>
        <taxon>Bacillota</taxon>
        <taxon>Bacilli</taxon>
        <taxon>Lactobacillales</taxon>
        <taxon>Lactobacillaceae</taxon>
        <taxon>Weissella</taxon>
    </lineage>
</organism>
<accession>A0AAE2S8E3</accession>
<evidence type="ECO:0000259" key="1">
    <source>
        <dbReference type="Pfam" id="PF04230"/>
    </source>
</evidence>
<evidence type="ECO:0000313" key="3">
    <source>
        <dbReference type="Proteomes" id="UP000808038"/>
    </source>
</evidence>
<dbReference type="Proteomes" id="UP000808038">
    <property type="component" value="Unassembled WGS sequence"/>
</dbReference>
<dbReference type="PANTHER" id="PTHR36836">
    <property type="entry name" value="COLANIC ACID BIOSYNTHESIS PROTEIN WCAK"/>
    <property type="match status" value="1"/>
</dbReference>
<reference evidence="2" key="1">
    <citation type="submission" date="2020-02" db="EMBL/GenBank/DDBJ databases">
        <authorList>
            <person name="Fontana A."/>
            <person name="Patrone V."/>
            <person name="Morelli L."/>
        </authorList>
    </citation>
    <scope>NUCLEOTIDE SEQUENCE</scope>
    <source>
        <strain evidence="2">CCUG 30943</strain>
    </source>
</reference>
<dbReference type="EMBL" id="JAAOCX010000021">
    <property type="protein sequence ID" value="MBJ7633570.1"/>
    <property type="molecule type" value="Genomic_DNA"/>
</dbReference>
<dbReference type="PANTHER" id="PTHR36836:SF1">
    <property type="entry name" value="COLANIC ACID BIOSYNTHESIS PROTEIN WCAK"/>
    <property type="match status" value="1"/>
</dbReference>
<keyword evidence="2" id="KW-0808">Transferase</keyword>
<evidence type="ECO:0000313" key="2">
    <source>
        <dbReference type="EMBL" id="MBJ7633570.1"/>
    </source>
</evidence>